<name>A0A6V8NYM7_9ACTN</name>
<dbReference type="Pfam" id="PF01326">
    <property type="entry name" value="PPDK_N"/>
    <property type="match status" value="1"/>
</dbReference>
<dbReference type="Gene3D" id="1.20.80.30">
    <property type="match status" value="1"/>
</dbReference>
<evidence type="ECO:0000259" key="1">
    <source>
        <dbReference type="Pfam" id="PF01326"/>
    </source>
</evidence>
<dbReference type="PANTHER" id="PTHR22931">
    <property type="entry name" value="PHOSPHOENOLPYRUVATE DIKINASE-RELATED"/>
    <property type="match status" value="1"/>
</dbReference>
<keyword evidence="2" id="KW-0808">Transferase</keyword>
<organism evidence="2 3">
    <name type="scientific">Candidatus Hakubella thermalkaliphila</name>
    <dbReference type="NCBI Taxonomy" id="2754717"/>
    <lineage>
        <taxon>Bacteria</taxon>
        <taxon>Bacillati</taxon>
        <taxon>Actinomycetota</taxon>
        <taxon>Actinomycetota incertae sedis</taxon>
        <taxon>Candidatus Hakubellales</taxon>
        <taxon>Candidatus Hakubellaceae</taxon>
        <taxon>Candidatus Hakubella</taxon>
    </lineage>
</organism>
<sequence length="163" mass="18561">TNPLLVSVRSGAKFSMPGMMDTVLNLGLNETTMEALIKKTKNDRFAYDAYRRFITMFGSIVMGVDRQKFERALEEIKEKKGVHLDTDLTAADLKDIVDEFKVIYERSTEEAFPSYPYEQLKKAINAVFGSWFGDRAVKYRKLNNIPENLGTACNVQAMVFGRI</sequence>
<feature type="non-terminal residue" evidence="2">
    <location>
        <position position="1"/>
    </location>
</feature>
<dbReference type="Proteomes" id="UP000585609">
    <property type="component" value="Unassembled WGS sequence"/>
</dbReference>
<reference evidence="2 3" key="1">
    <citation type="journal article" date="2020" name="Front. Microbiol.">
        <title>Single-cell genomics of novel Actinobacteria with the Wood-Ljungdahl pathway discovered in a serpentinizing system.</title>
        <authorList>
            <person name="Merino N."/>
            <person name="Kawai M."/>
            <person name="Boyd E.S."/>
            <person name="Colman D.R."/>
            <person name="McGlynn S.E."/>
            <person name="Nealson K.H."/>
            <person name="Kurokawa K."/>
            <person name="Hongoh Y."/>
        </authorList>
    </citation>
    <scope>NUCLEOTIDE SEQUENCE [LARGE SCALE GENOMIC DNA]</scope>
    <source>
        <strain evidence="2 3">S09_30</strain>
    </source>
</reference>
<dbReference type="GO" id="GO:0016301">
    <property type="term" value="F:kinase activity"/>
    <property type="evidence" value="ECO:0007669"/>
    <property type="project" value="UniProtKB-KW"/>
</dbReference>
<dbReference type="GO" id="GO:0005524">
    <property type="term" value="F:ATP binding"/>
    <property type="evidence" value="ECO:0007669"/>
    <property type="project" value="InterPro"/>
</dbReference>
<evidence type="ECO:0000313" key="3">
    <source>
        <dbReference type="Proteomes" id="UP000585609"/>
    </source>
</evidence>
<dbReference type="InterPro" id="IPR002192">
    <property type="entry name" value="PPDK_AMP/ATP-bd"/>
</dbReference>
<keyword evidence="2" id="KW-0670">Pyruvate</keyword>
<dbReference type="SUPFAM" id="SSF56059">
    <property type="entry name" value="Glutathione synthetase ATP-binding domain-like"/>
    <property type="match status" value="1"/>
</dbReference>
<dbReference type="Gene3D" id="3.30.1490.20">
    <property type="entry name" value="ATP-grasp fold, A domain"/>
    <property type="match status" value="1"/>
</dbReference>
<proteinExistence type="predicted"/>
<dbReference type="PANTHER" id="PTHR22931:SF9">
    <property type="entry name" value="PYRUVATE, PHOSPHATE DIKINASE 1, CHLOROPLASTIC"/>
    <property type="match status" value="1"/>
</dbReference>
<gene>
    <name evidence="2" type="ORF">HKBW3S09_01991</name>
</gene>
<dbReference type="InterPro" id="IPR013815">
    <property type="entry name" value="ATP_grasp_subdomain_1"/>
</dbReference>
<dbReference type="InterPro" id="IPR010121">
    <property type="entry name" value="Pyruvate_phosphate_dikinase"/>
</dbReference>
<evidence type="ECO:0000313" key="2">
    <source>
        <dbReference type="EMBL" id="GFP24524.1"/>
    </source>
</evidence>
<dbReference type="AlphaFoldDB" id="A0A6V8NYM7"/>
<comment type="caution">
    <text evidence="2">The sequence shown here is derived from an EMBL/GenBank/DDBJ whole genome shotgun (WGS) entry which is preliminary data.</text>
</comment>
<keyword evidence="2" id="KW-0418">Kinase</keyword>
<dbReference type="GO" id="GO:0050242">
    <property type="term" value="F:pyruvate, phosphate dikinase activity"/>
    <property type="evidence" value="ECO:0007669"/>
    <property type="project" value="InterPro"/>
</dbReference>
<protein>
    <submittedName>
        <fullName evidence="2">Pyruvate, orthophosphate dikinase</fullName>
    </submittedName>
</protein>
<feature type="domain" description="Pyruvate phosphate dikinase AMP/ATP-binding" evidence="1">
    <location>
        <begin position="4"/>
        <end position="162"/>
    </location>
</feature>
<accession>A0A6V8NYM7</accession>
<dbReference type="EMBL" id="BLRW01000631">
    <property type="protein sequence ID" value="GFP24524.1"/>
    <property type="molecule type" value="Genomic_DNA"/>
</dbReference>